<evidence type="ECO:0000256" key="1">
    <source>
        <dbReference type="SAM" id="MobiDB-lite"/>
    </source>
</evidence>
<protein>
    <recommendedName>
        <fullName evidence="4">DUF2274 domain-containing protein</fullName>
    </recommendedName>
</protein>
<dbReference type="HOGENOM" id="CLU_179036_0_0_5"/>
<dbReference type="Proteomes" id="UP000005952">
    <property type="component" value="Chromosome"/>
</dbReference>
<sequence>MIMAKLKLGTIPDDKPVKLTVELPAAIHRDLVAYGNALGRETGQGAVEPAKLIGPMLARFMATDRAFAKLRRVGSAAPRPQPASPGSEKTT</sequence>
<dbReference type="Pfam" id="PF10038">
    <property type="entry name" value="DUF2274"/>
    <property type="match status" value="1"/>
</dbReference>
<reference evidence="2 3" key="1">
    <citation type="journal article" date="2013" name="Genome Announc.">
        <title>Genome sequences for three denitrifying bacterial strains isolated from a uranium- and nitrate-contaminated subsurface environment.</title>
        <authorList>
            <person name="Venkatramanan R."/>
            <person name="Prakash O."/>
            <person name="Woyke T."/>
            <person name="Chain P."/>
            <person name="Goodwin L.A."/>
            <person name="Watson D."/>
            <person name="Brooks S."/>
            <person name="Kostka J.E."/>
            <person name="Green S.J."/>
        </authorList>
    </citation>
    <scope>NUCLEOTIDE SEQUENCE [LARGE SCALE GENOMIC DNA]</scope>
    <source>
        <strain evidence="2 3">1NES1</strain>
    </source>
</reference>
<gene>
    <name evidence="2" type="ORF">HYPDE_27403</name>
</gene>
<keyword evidence="3" id="KW-1185">Reference proteome</keyword>
<organism evidence="2 3">
    <name type="scientific">Hyphomicrobium denitrificans 1NES1</name>
    <dbReference type="NCBI Taxonomy" id="670307"/>
    <lineage>
        <taxon>Bacteria</taxon>
        <taxon>Pseudomonadati</taxon>
        <taxon>Pseudomonadota</taxon>
        <taxon>Alphaproteobacteria</taxon>
        <taxon>Hyphomicrobiales</taxon>
        <taxon>Hyphomicrobiaceae</taxon>
        <taxon>Hyphomicrobium</taxon>
    </lineage>
</organism>
<proteinExistence type="predicted"/>
<dbReference type="InterPro" id="IPR018733">
    <property type="entry name" value="DUF2274"/>
</dbReference>
<dbReference type="KEGG" id="hdt:HYPDE_27403"/>
<name>N0BAK4_9HYPH</name>
<feature type="region of interest" description="Disordered" evidence="1">
    <location>
        <begin position="71"/>
        <end position="91"/>
    </location>
</feature>
<evidence type="ECO:0000313" key="3">
    <source>
        <dbReference type="Proteomes" id="UP000005952"/>
    </source>
</evidence>
<evidence type="ECO:0008006" key="4">
    <source>
        <dbReference type="Google" id="ProtNLM"/>
    </source>
</evidence>
<accession>N0BAK4</accession>
<dbReference type="eggNOG" id="COG5639">
    <property type="taxonomic scope" value="Bacteria"/>
</dbReference>
<evidence type="ECO:0000313" key="2">
    <source>
        <dbReference type="EMBL" id="AGK57160.1"/>
    </source>
</evidence>
<dbReference type="AlphaFoldDB" id="N0BAK4"/>
<dbReference type="STRING" id="670307.HYPDE_27403"/>
<dbReference type="EMBL" id="CP005587">
    <property type="protein sequence ID" value="AGK57160.1"/>
    <property type="molecule type" value="Genomic_DNA"/>
</dbReference>